<comment type="caution">
    <text evidence="4">The sequence shown here is derived from an EMBL/GenBank/DDBJ whole genome shotgun (WGS) entry which is preliminary data.</text>
</comment>
<dbReference type="InterPro" id="IPR050832">
    <property type="entry name" value="Bact_Acetyltransf"/>
</dbReference>
<accession>A0ABT4UNU0</accession>
<dbReference type="InterPro" id="IPR016181">
    <property type="entry name" value="Acyl_CoA_acyltransferase"/>
</dbReference>
<dbReference type="SUPFAM" id="SSF55729">
    <property type="entry name" value="Acyl-CoA N-acyltransferases (Nat)"/>
    <property type="match status" value="1"/>
</dbReference>
<dbReference type="Pfam" id="PF13508">
    <property type="entry name" value="Acetyltransf_7"/>
    <property type="match status" value="1"/>
</dbReference>
<evidence type="ECO:0000256" key="1">
    <source>
        <dbReference type="ARBA" id="ARBA00022679"/>
    </source>
</evidence>
<dbReference type="PANTHER" id="PTHR43877">
    <property type="entry name" value="AMINOALKYLPHOSPHONATE N-ACETYLTRANSFERASE-RELATED-RELATED"/>
    <property type="match status" value="1"/>
</dbReference>
<dbReference type="GO" id="GO:0016746">
    <property type="term" value="F:acyltransferase activity"/>
    <property type="evidence" value="ECO:0007669"/>
    <property type="project" value="UniProtKB-KW"/>
</dbReference>
<protein>
    <submittedName>
        <fullName evidence="4">GNAT family N-acetyltransferase</fullName>
        <ecNumber evidence="4">2.3.1.-</ecNumber>
    </submittedName>
</protein>
<gene>
    <name evidence="4" type="ORF">O3P16_17025</name>
</gene>
<keyword evidence="1 4" id="KW-0808">Transferase</keyword>
<name>A0ABT4UNU0_9BACT</name>
<evidence type="ECO:0000259" key="3">
    <source>
        <dbReference type="PROSITE" id="PS51186"/>
    </source>
</evidence>
<dbReference type="Gene3D" id="3.40.630.30">
    <property type="match status" value="1"/>
</dbReference>
<dbReference type="PROSITE" id="PS51186">
    <property type="entry name" value="GNAT"/>
    <property type="match status" value="1"/>
</dbReference>
<evidence type="ECO:0000256" key="2">
    <source>
        <dbReference type="ARBA" id="ARBA00023315"/>
    </source>
</evidence>
<dbReference type="Proteomes" id="UP001210231">
    <property type="component" value="Unassembled WGS sequence"/>
</dbReference>
<dbReference type="CDD" id="cd04301">
    <property type="entry name" value="NAT_SF"/>
    <property type="match status" value="1"/>
</dbReference>
<keyword evidence="2 4" id="KW-0012">Acyltransferase</keyword>
<evidence type="ECO:0000313" key="4">
    <source>
        <dbReference type="EMBL" id="MDA3616517.1"/>
    </source>
</evidence>
<dbReference type="InterPro" id="IPR000182">
    <property type="entry name" value="GNAT_dom"/>
</dbReference>
<keyword evidence="5" id="KW-1185">Reference proteome</keyword>
<feature type="domain" description="N-acetyltransferase" evidence="3">
    <location>
        <begin position="1"/>
        <end position="142"/>
    </location>
</feature>
<dbReference type="EMBL" id="JAQGEF010000032">
    <property type="protein sequence ID" value="MDA3616517.1"/>
    <property type="molecule type" value="Genomic_DNA"/>
</dbReference>
<reference evidence="4 5" key="1">
    <citation type="submission" date="2022-12" db="EMBL/GenBank/DDBJ databases">
        <title>Chitinophagaceae gen. sp. nov., a new member of the family Chitinophagaceae, isolated from soil in a chemical factory.</title>
        <authorList>
            <person name="Ke Z."/>
        </authorList>
    </citation>
    <scope>NUCLEOTIDE SEQUENCE [LARGE SCALE GENOMIC DNA]</scope>
    <source>
        <strain evidence="4 5">LY-5</strain>
    </source>
</reference>
<sequence length="150" mass="17344">MIIREANINDIKQIQVVRNAVKENALSDPALVTDDDCRLFLTERGKGWVCEKDHQIIGFSIADLEDHNIWALFVHPDFDKQGIGRQLHDVMLNWYFSQTKATVWLGTAPGTRAETFYRKTGWKETGMHGKGEVKFEMTYDDWNNRKTGIQ</sequence>
<evidence type="ECO:0000313" key="5">
    <source>
        <dbReference type="Proteomes" id="UP001210231"/>
    </source>
</evidence>
<organism evidence="4 5">
    <name type="scientific">Polluticaenibacter yanchengensis</name>
    <dbReference type="NCBI Taxonomy" id="3014562"/>
    <lineage>
        <taxon>Bacteria</taxon>
        <taxon>Pseudomonadati</taxon>
        <taxon>Bacteroidota</taxon>
        <taxon>Chitinophagia</taxon>
        <taxon>Chitinophagales</taxon>
        <taxon>Chitinophagaceae</taxon>
        <taxon>Polluticaenibacter</taxon>
    </lineage>
</organism>
<dbReference type="EC" id="2.3.1.-" evidence="4"/>
<proteinExistence type="predicted"/>
<dbReference type="RefSeq" id="WP_407032847.1">
    <property type="nucleotide sequence ID" value="NZ_JAQGEF010000032.1"/>
</dbReference>